<sequence>MSASNLRWYGALLTSPLLYLLLDAVPRARERKPTLTSFHPFPRLPPELRLEIWEYCALVEPHISPLSGVLKAHRSPCPKLMCINQESRAVALKTYFIRLAVSSSVNPGRLVSPYSPVCHHNVYLLAPHGHILYPMNPGKFHRGVPWRTCSFREVSLKACRNQIHACEVLPAPAARLLSNRFWASLIWSFYVPHTSTTEETSWEAIFARAVGGSSDSDNNGFCSLRKDKVDAPSWTLGFVYIWDDLHGGRVLHRVPANLGMRRRGDGMHGVASLRDTVY</sequence>
<feature type="domain" description="2EXR" evidence="2">
    <location>
        <begin position="38"/>
        <end position="103"/>
    </location>
</feature>
<dbReference type="EMBL" id="JAQQWN010000005">
    <property type="protein sequence ID" value="KAK8084607.1"/>
    <property type="molecule type" value="Genomic_DNA"/>
</dbReference>
<dbReference type="PANTHER" id="PTHR35910">
    <property type="entry name" value="2EXR DOMAIN-CONTAINING PROTEIN"/>
    <property type="match status" value="1"/>
</dbReference>
<dbReference type="RefSeq" id="XP_066669116.1">
    <property type="nucleotide sequence ID" value="XM_066810193.1"/>
</dbReference>
<evidence type="ECO:0000313" key="4">
    <source>
        <dbReference type="Proteomes" id="UP001433268"/>
    </source>
</evidence>
<protein>
    <recommendedName>
        <fullName evidence="2">2EXR domain-containing protein</fullName>
    </recommendedName>
</protein>
<evidence type="ECO:0000313" key="3">
    <source>
        <dbReference type="EMBL" id="KAK8084607.1"/>
    </source>
</evidence>
<feature type="signal peptide" evidence="1">
    <location>
        <begin position="1"/>
        <end position="24"/>
    </location>
</feature>
<comment type="caution">
    <text evidence="3">The sequence shown here is derived from an EMBL/GenBank/DDBJ whole genome shotgun (WGS) entry which is preliminary data.</text>
</comment>
<accession>A0ABR1WNJ4</accession>
<evidence type="ECO:0000256" key="1">
    <source>
        <dbReference type="SAM" id="SignalP"/>
    </source>
</evidence>
<keyword evidence="1" id="KW-0732">Signal</keyword>
<dbReference type="PANTHER" id="PTHR35910:SF1">
    <property type="entry name" value="2EXR DOMAIN-CONTAINING PROTEIN"/>
    <property type="match status" value="1"/>
</dbReference>
<reference evidence="3 4" key="1">
    <citation type="submission" date="2023-01" db="EMBL/GenBank/DDBJ databases">
        <title>Analysis of 21 Apiospora genomes using comparative genomics revels a genus with tremendous synthesis potential of carbohydrate active enzymes and secondary metabolites.</title>
        <authorList>
            <person name="Sorensen T."/>
        </authorList>
    </citation>
    <scope>NUCLEOTIDE SEQUENCE [LARGE SCALE GENOMIC DNA]</scope>
    <source>
        <strain evidence="3 4">CBS 114990</strain>
    </source>
</reference>
<name>A0ABR1WNJ4_9PEZI</name>
<dbReference type="GeneID" id="92043253"/>
<feature type="chain" id="PRO_5045123342" description="2EXR domain-containing protein" evidence="1">
    <location>
        <begin position="25"/>
        <end position="278"/>
    </location>
</feature>
<proteinExistence type="predicted"/>
<keyword evidence="4" id="KW-1185">Reference proteome</keyword>
<gene>
    <name evidence="3" type="ORF">PG997_005878</name>
</gene>
<evidence type="ECO:0000259" key="2">
    <source>
        <dbReference type="Pfam" id="PF20150"/>
    </source>
</evidence>
<dbReference type="InterPro" id="IPR045518">
    <property type="entry name" value="2EXR"/>
</dbReference>
<dbReference type="Proteomes" id="UP001433268">
    <property type="component" value="Unassembled WGS sequence"/>
</dbReference>
<organism evidence="3 4">
    <name type="scientific">Apiospora hydei</name>
    <dbReference type="NCBI Taxonomy" id="1337664"/>
    <lineage>
        <taxon>Eukaryota</taxon>
        <taxon>Fungi</taxon>
        <taxon>Dikarya</taxon>
        <taxon>Ascomycota</taxon>
        <taxon>Pezizomycotina</taxon>
        <taxon>Sordariomycetes</taxon>
        <taxon>Xylariomycetidae</taxon>
        <taxon>Amphisphaeriales</taxon>
        <taxon>Apiosporaceae</taxon>
        <taxon>Apiospora</taxon>
    </lineage>
</organism>
<dbReference type="Pfam" id="PF20150">
    <property type="entry name" value="2EXR"/>
    <property type="match status" value="1"/>
</dbReference>